<protein>
    <submittedName>
        <fullName evidence="1">Uncharacterized protein</fullName>
    </submittedName>
</protein>
<dbReference type="AlphaFoldDB" id="A0A5J5C7X3"/>
<reference evidence="1 2" key="1">
    <citation type="submission" date="2019-09" db="EMBL/GenBank/DDBJ databases">
        <title>A chromosome-level genome assembly of the Chinese tupelo Nyssa sinensis.</title>
        <authorList>
            <person name="Yang X."/>
            <person name="Kang M."/>
            <person name="Yang Y."/>
            <person name="Xiong H."/>
            <person name="Wang M."/>
            <person name="Zhang Z."/>
            <person name="Wang Z."/>
            <person name="Wu H."/>
            <person name="Ma T."/>
            <person name="Liu J."/>
            <person name="Xi Z."/>
        </authorList>
    </citation>
    <scope>NUCLEOTIDE SEQUENCE [LARGE SCALE GENOMIC DNA]</scope>
    <source>
        <strain evidence="1">J267</strain>
        <tissue evidence="1">Leaf</tissue>
    </source>
</reference>
<proteinExistence type="predicted"/>
<dbReference type="EMBL" id="CM018031">
    <property type="protein sequence ID" value="KAA8550080.1"/>
    <property type="molecule type" value="Genomic_DNA"/>
</dbReference>
<keyword evidence="2" id="KW-1185">Reference proteome</keyword>
<evidence type="ECO:0000313" key="1">
    <source>
        <dbReference type="EMBL" id="KAA8550080.1"/>
    </source>
</evidence>
<dbReference type="Proteomes" id="UP000325577">
    <property type="component" value="Linkage Group LG0"/>
</dbReference>
<sequence>MVGSCRSRDDSVVHKFVAQQKSLQPIVKDNTPQIGWRKGQLIGSSAVSRVYMGMNLSSRELLAVNRATISIWCRGFELVVGAADSQKLCKSRPCSAGYFGLGVGFCGTVQWLWWTTNSIVGTREIGQEGKSSDRGLRGKMVGSCRSRDDSVVHKFVAQQKSLQPIVKDNTPQIGWRKGQLIGSSAVSRVYMGMNLSSRELLAVNRATISIWCRGFELVVGAADSQKLCKSRPCSAGYFGLGVGFCGTVQVCICVCV</sequence>
<gene>
    <name evidence="1" type="ORF">F0562_001764</name>
</gene>
<accession>A0A5J5C7X3</accession>
<evidence type="ECO:0000313" key="2">
    <source>
        <dbReference type="Proteomes" id="UP000325577"/>
    </source>
</evidence>
<organism evidence="1 2">
    <name type="scientific">Nyssa sinensis</name>
    <dbReference type="NCBI Taxonomy" id="561372"/>
    <lineage>
        <taxon>Eukaryota</taxon>
        <taxon>Viridiplantae</taxon>
        <taxon>Streptophyta</taxon>
        <taxon>Embryophyta</taxon>
        <taxon>Tracheophyta</taxon>
        <taxon>Spermatophyta</taxon>
        <taxon>Magnoliopsida</taxon>
        <taxon>eudicotyledons</taxon>
        <taxon>Gunneridae</taxon>
        <taxon>Pentapetalae</taxon>
        <taxon>asterids</taxon>
        <taxon>Cornales</taxon>
        <taxon>Nyssaceae</taxon>
        <taxon>Nyssa</taxon>
    </lineage>
</organism>
<name>A0A5J5C7X3_9ASTE</name>